<feature type="compositionally biased region" description="Basic and acidic residues" evidence="1">
    <location>
        <begin position="279"/>
        <end position="289"/>
    </location>
</feature>
<evidence type="ECO:0000256" key="1">
    <source>
        <dbReference type="SAM" id="MobiDB-lite"/>
    </source>
</evidence>
<evidence type="ECO:0000313" key="2">
    <source>
        <dbReference type="EMBL" id="TEB35450.1"/>
    </source>
</evidence>
<gene>
    <name evidence="2" type="ORF">FA13DRAFT_1728265</name>
</gene>
<organism evidence="2 3">
    <name type="scientific">Coprinellus micaceus</name>
    <name type="common">Glistening ink-cap mushroom</name>
    <name type="synonym">Coprinus micaceus</name>
    <dbReference type="NCBI Taxonomy" id="71717"/>
    <lineage>
        <taxon>Eukaryota</taxon>
        <taxon>Fungi</taxon>
        <taxon>Dikarya</taxon>
        <taxon>Basidiomycota</taxon>
        <taxon>Agaricomycotina</taxon>
        <taxon>Agaricomycetes</taxon>
        <taxon>Agaricomycetidae</taxon>
        <taxon>Agaricales</taxon>
        <taxon>Agaricineae</taxon>
        <taxon>Psathyrellaceae</taxon>
        <taxon>Coprinellus</taxon>
    </lineage>
</organism>
<comment type="caution">
    <text evidence="2">The sequence shown here is derived from an EMBL/GenBank/DDBJ whole genome shotgun (WGS) entry which is preliminary data.</text>
</comment>
<feature type="compositionally biased region" description="Gly residues" evidence="1">
    <location>
        <begin position="34"/>
        <end position="58"/>
    </location>
</feature>
<dbReference type="OrthoDB" id="3267789at2759"/>
<feature type="region of interest" description="Disordered" evidence="1">
    <location>
        <begin position="267"/>
        <end position="535"/>
    </location>
</feature>
<name>A0A4Y7TMP5_COPMI</name>
<evidence type="ECO:0000313" key="3">
    <source>
        <dbReference type="Proteomes" id="UP000298030"/>
    </source>
</evidence>
<feature type="compositionally biased region" description="Polar residues" evidence="1">
    <location>
        <begin position="485"/>
        <end position="498"/>
    </location>
</feature>
<feature type="region of interest" description="Disordered" evidence="1">
    <location>
        <begin position="1"/>
        <end position="193"/>
    </location>
</feature>
<feature type="compositionally biased region" description="Basic and acidic residues" evidence="1">
    <location>
        <begin position="296"/>
        <end position="305"/>
    </location>
</feature>
<protein>
    <submittedName>
        <fullName evidence="2">Uncharacterized protein</fullName>
    </submittedName>
</protein>
<reference evidence="2 3" key="1">
    <citation type="journal article" date="2019" name="Nat. Ecol. Evol.">
        <title>Megaphylogeny resolves global patterns of mushroom evolution.</title>
        <authorList>
            <person name="Varga T."/>
            <person name="Krizsan K."/>
            <person name="Foldi C."/>
            <person name="Dima B."/>
            <person name="Sanchez-Garcia M."/>
            <person name="Sanchez-Ramirez S."/>
            <person name="Szollosi G.J."/>
            <person name="Szarkandi J.G."/>
            <person name="Papp V."/>
            <person name="Albert L."/>
            <person name="Andreopoulos W."/>
            <person name="Angelini C."/>
            <person name="Antonin V."/>
            <person name="Barry K.W."/>
            <person name="Bougher N.L."/>
            <person name="Buchanan P."/>
            <person name="Buyck B."/>
            <person name="Bense V."/>
            <person name="Catcheside P."/>
            <person name="Chovatia M."/>
            <person name="Cooper J."/>
            <person name="Damon W."/>
            <person name="Desjardin D."/>
            <person name="Finy P."/>
            <person name="Geml J."/>
            <person name="Haridas S."/>
            <person name="Hughes K."/>
            <person name="Justo A."/>
            <person name="Karasinski D."/>
            <person name="Kautmanova I."/>
            <person name="Kiss B."/>
            <person name="Kocsube S."/>
            <person name="Kotiranta H."/>
            <person name="LaButti K.M."/>
            <person name="Lechner B.E."/>
            <person name="Liimatainen K."/>
            <person name="Lipzen A."/>
            <person name="Lukacs Z."/>
            <person name="Mihaltcheva S."/>
            <person name="Morgado L.N."/>
            <person name="Niskanen T."/>
            <person name="Noordeloos M.E."/>
            <person name="Ohm R.A."/>
            <person name="Ortiz-Santana B."/>
            <person name="Ovrebo C."/>
            <person name="Racz N."/>
            <person name="Riley R."/>
            <person name="Savchenko A."/>
            <person name="Shiryaev A."/>
            <person name="Soop K."/>
            <person name="Spirin V."/>
            <person name="Szebenyi C."/>
            <person name="Tomsovsky M."/>
            <person name="Tulloss R.E."/>
            <person name="Uehling J."/>
            <person name="Grigoriev I.V."/>
            <person name="Vagvolgyi C."/>
            <person name="Papp T."/>
            <person name="Martin F.M."/>
            <person name="Miettinen O."/>
            <person name="Hibbett D.S."/>
            <person name="Nagy L.G."/>
        </authorList>
    </citation>
    <scope>NUCLEOTIDE SEQUENCE [LARGE SCALE GENOMIC DNA]</scope>
    <source>
        <strain evidence="2 3">FP101781</strain>
    </source>
</reference>
<sequence length="559" mass="58247">MASSTTTSSNGSSTSRWAGLTESGAGSHPFGRNGNRGRGNGRGGRGGGGRGGGRGTGGTVREAVKLEASQEKPKPLPAKVSTATVPPDPSERTPSTPRSKNPSRRLSRSTPAPIATQLSAPSTELSTPTSRAPNPNRRRRSQAGKGPNLPPKLSPVDTKQDRTLLVPALHTAPLLSSRDAPPHLADNQGDRSPAEMRTTIDALVEHVRSVAMAENRPTTPRSHIDWAGDDDDSLPDLNDWGIPTLAASQTISPIIVDGLKPLPEPIPPLVSQLSAKAPSPDDREQEVEKSPAQSKKRNEPTRRAPDWNLKSIHPSLPNRPTGRNGPSTNRSGTAKPVPALHAKGEPPKPASPPADPEPVSTAPSVPETEVKPQTEAAPDITVTAGEAPTIKVLAEPASPEAYSATSPTSDKKSSLSDSIHAPAASAREPLFAGIGDKSGLSASIHAPKPSDPISAPATMSTYNLSPARGPPVRSDGGQWGHSRRPASTSSHPRNQRPVNSGGRGFNHSRNHSSPHTSAVDGAHKQPHARPVINADAISRLARTIVSTTPKSAPAVSSTD</sequence>
<dbReference type="EMBL" id="QPFP01000007">
    <property type="protein sequence ID" value="TEB35450.1"/>
    <property type="molecule type" value="Genomic_DNA"/>
</dbReference>
<feature type="compositionally biased region" description="Pro residues" evidence="1">
    <location>
        <begin position="347"/>
        <end position="356"/>
    </location>
</feature>
<accession>A0A4Y7TMP5</accession>
<dbReference type="Proteomes" id="UP000298030">
    <property type="component" value="Unassembled WGS sequence"/>
</dbReference>
<dbReference type="AlphaFoldDB" id="A0A4Y7TMP5"/>
<proteinExistence type="predicted"/>
<feature type="compositionally biased region" description="Polar residues" evidence="1">
    <location>
        <begin position="116"/>
        <end position="129"/>
    </location>
</feature>
<keyword evidence="3" id="KW-1185">Reference proteome</keyword>
<feature type="compositionally biased region" description="Low complexity" evidence="1">
    <location>
        <begin position="1"/>
        <end position="15"/>
    </location>
</feature>
<dbReference type="STRING" id="71717.A0A4Y7TMP5"/>
<feature type="compositionally biased region" description="Basic and acidic residues" evidence="1">
    <location>
        <begin position="62"/>
        <end position="74"/>
    </location>
</feature>